<feature type="transmembrane region" description="Helical" evidence="1">
    <location>
        <begin position="16"/>
        <end position="35"/>
    </location>
</feature>
<sequence length="182" mass="20338">MSDSSTVTIALSKRKLTYSLIGALVFMALGLWFSVRPNDWLGNPFLHTPAWIRAFGLLALVFFGILAFFVLKKMRDPNPGLVVTAEGLVDNASGLVGGLIPWADVAGIRELEIMRQKMVMVMLRDPEAYISRQPNSFKRQLMNTNFKSYGSPINISANALEYSYPELLKLLITRLTMHQSGK</sequence>
<keyword evidence="3" id="KW-1185">Reference proteome</keyword>
<keyword evidence="1" id="KW-0472">Membrane</keyword>
<protein>
    <submittedName>
        <fullName evidence="2">Uncharacterized protein</fullName>
    </submittedName>
</protein>
<evidence type="ECO:0000313" key="3">
    <source>
        <dbReference type="Proteomes" id="UP000831390"/>
    </source>
</evidence>
<dbReference type="InterPro" id="IPR048136">
    <property type="entry name" value="STM3941-like"/>
</dbReference>
<dbReference type="RefSeq" id="WP_243515369.1">
    <property type="nucleotide sequence ID" value="NZ_CP094534.1"/>
</dbReference>
<proteinExistence type="predicted"/>
<keyword evidence="1" id="KW-0812">Transmembrane</keyword>
<reference evidence="2 3" key="1">
    <citation type="submission" date="2022-03" db="EMBL/GenBank/DDBJ databases">
        <title>Hymenobactersp. isolated from the air.</title>
        <authorList>
            <person name="Won M."/>
            <person name="Kwon S.-W."/>
        </authorList>
    </citation>
    <scope>NUCLEOTIDE SEQUENCE [LARGE SCALE GENOMIC DNA]</scope>
    <source>
        <strain evidence="2 3">KACC 22596</strain>
    </source>
</reference>
<name>A0ABY4B5D0_9BACT</name>
<dbReference type="NCBIfam" id="NF041635">
    <property type="entry name" value="STM3941_fam"/>
    <property type="match status" value="1"/>
</dbReference>
<feature type="transmembrane region" description="Helical" evidence="1">
    <location>
        <begin position="50"/>
        <end position="71"/>
    </location>
</feature>
<organism evidence="2 3">
    <name type="scientific">Hymenobacter monticola</name>
    <dbReference type="NCBI Taxonomy" id="1705399"/>
    <lineage>
        <taxon>Bacteria</taxon>
        <taxon>Pseudomonadati</taxon>
        <taxon>Bacteroidota</taxon>
        <taxon>Cytophagia</taxon>
        <taxon>Cytophagales</taxon>
        <taxon>Hymenobacteraceae</taxon>
        <taxon>Hymenobacter</taxon>
    </lineage>
</organism>
<accession>A0ABY4B5D0</accession>
<dbReference type="EMBL" id="CP094534">
    <property type="protein sequence ID" value="UOE34369.1"/>
    <property type="molecule type" value="Genomic_DNA"/>
</dbReference>
<dbReference type="Proteomes" id="UP000831390">
    <property type="component" value="Chromosome"/>
</dbReference>
<evidence type="ECO:0000256" key="1">
    <source>
        <dbReference type="SAM" id="Phobius"/>
    </source>
</evidence>
<gene>
    <name evidence="2" type="ORF">MTP16_01635</name>
</gene>
<keyword evidence="1" id="KW-1133">Transmembrane helix</keyword>
<evidence type="ECO:0000313" key="2">
    <source>
        <dbReference type="EMBL" id="UOE34369.1"/>
    </source>
</evidence>